<name>A0A4Q4T570_9PEZI</name>
<organism evidence="1 2">
    <name type="scientific">Monosporascus ibericus</name>
    <dbReference type="NCBI Taxonomy" id="155417"/>
    <lineage>
        <taxon>Eukaryota</taxon>
        <taxon>Fungi</taxon>
        <taxon>Dikarya</taxon>
        <taxon>Ascomycota</taxon>
        <taxon>Pezizomycotina</taxon>
        <taxon>Sordariomycetes</taxon>
        <taxon>Xylariomycetidae</taxon>
        <taxon>Xylariales</taxon>
        <taxon>Xylariales incertae sedis</taxon>
        <taxon>Monosporascus</taxon>
    </lineage>
</organism>
<evidence type="ECO:0000313" key="2">
    <source>
        <dbReference type="Proteomes" id="UP000293360"/>
    </source>
</evidence>
<evidence type="ECO:0000313" key="1">
    <source>
        <dbReference type="EMBL" id="RYO98661.1"/>
    </source>
</evidence>
<comment type="caution">
    <text evidence="1">The sequence shown here is derived from an EMBL/GenBank/DDBJ whole genome shotgun (WGS) entry which is preliminary data.</text>
</comment>
<dbReference type="EMBL" id="QJNU01000452">
    <property type="protein sequence ID" value="RYO98661.1"/>
    <property type="molecule type" value="Genomic_DNA"/>
</dbReference>
<dbReference type="OrthoDB" id="4707605at2759"/>
<sequence length="393" mass="46954">MDSDEPTKPLVSFGGLPTEVWTKIWEMAILEYQKGRVVMLHQCVRDGELRLVPFKPLANPFLSVNKQSRAMAEYFYPDKVDILSVSVSRQDIVSENEWWQRIEGNSPDPDGNDNLEADFDYDDLGGYSTDSWPGSSYKEYVERRLCEATIQALDQRIYEGCVYIRAVRDIFVIWQNDNERFYDEEARIMMHFYRDQKLALTSRGVPERHMRRSFSSSPLSRILCERVENLVCVRERNVWPRVATVTTSLHFWEDLYYSCELLEGEADELWMTDTFTTLRRFLHVWIDHPMEEFVYEVAYSHDLWSRYELHEWVWQIKQYIVGDEVREGKELIDRPAWWWEELRRKRQEMGGEYDPNPSYSMSPELELQLYMRSYFTELFPTRKWTPFCSLALG</sequence>
<dbReference type="AlphaFoldDB" id="A0A4Q4T570"/>
<proteinExistence type="predicted"/>
<dbReference type="Proteomes" id="UP000293360">
    <property type="component" value="Unassembled WGS sequence"/>
</dbReference>
<reference evidence="1 2" key="1">
    <citation type="submission" date="2018-06" db="EMBL/GenBank/DDBJ databases">
        <title>Complete Genomes of Monosporascus.</title>
        <authorList>
            <person name="Robinson A.J."/>
            <person name="Natvig D.O."/>
        </authorList>
    </citation>
    <scope>NUCLEOTIDE SEQUENCE [LARGE SCALE GENOMIC DNA]</scope>
    <source>
        <strain evidence="1 2">CBS 110550</strain>
    </source>
</reference>
<accession>A0A4Q4T570</accession>
<protein>
    <submittedName>
        <fullName evidence="1">Uncharacterized protein</fullName>
    </submittedName>
</protein>
<gene>
    <name evidence="1" type="ORF">DL764_007020</name>
</gene>
<keyword evidence="2" id="KW-1185">Reference proteome</keyword>